<dbReference type="GO" id="GO:0004364">
    <property type="term" value="F:glutathione transferase activity"/>
    <property type="evidence" value="ECO:0007669"/>
    <property type="project" value="InterPro"/>
</dbReference>
<comment type="caution">
    <text evidence="2">The sequence shown here is derived from an EMBL/GenBank/DDBJ whole genome shotgun (WGS) entry which is preliminary data.</text>
</comment>
<dbReference type="Gramene" id="OE9A108440T1">
    <property type="protein sequence ID" value="OE9A108440C1"/>
    <property type="gene ID" value="OE9A108440"/>
</dbReference>
<dbReference type="Gene3D" id="3.40.30.10">
    <property type="entry name" value="Glutaredoxin"/>
    <property type="match status" value="1"/>
</dbReference>
<dbReference type="PROSITE" id="PS50404">
    <property type="entry name" value="GST_NTER"/>
    <property type="match status" value="1"/>
</dbReference>
<dbReference type="InterPro" id="IPR044628">
    <property type="entry name" value="EF-1-gamma_plant"/>
</dbReference>
<feature type="domain" description="GST N-terminal" evidence="1">
    <location>
        <begin position="1"/>
        <end position="73"/>
    </location>
</feature>
<proteinExistence type="predicted"/>
<feature type="non-terminal residue" evidence="2">
    <location>
        <position position="73"/>
    </location>
</feature>
<keyword evidence="3" id="KW-1185">Reference proteome</keyword>
<dbReference type="CDD" id="cd03044">
    <property type="entry name" value="GST_N_EF1Bgamma"/>
    <property type="match status" value="1"/>
</dbReference>
<dbReference type="InterPro" id="IPR036249">
    <property type="entry name" value="Thioredoxin-like_sf"/>
</dbReference>
<dbReference type="AlphaFoldDB" id="A0A8S0SUC6"/>
<protein>
    <submittedName>
        <fullName evidence="2">Elongation factor 1-gamma-like</fullName>
    </submittedName>
</protein>
<name>A0A8S0SUC6_OLEEU</name>
<dbReference type="Pfam" id="PF02798">
    <property type="entry name" value="GST_N"/>
    <property type="match status" value="1"/>
</dbReference>
<keyword evidence="2" id="KW-0251">Elongation factor</keyword>
<gene>
    <name evidence="2" type="ORF">OLEA9_A108440</name>
</gene>
<dbReference type="SUPFAM" id="SSF52833">
    <property type="entry name" value="Thioredoxin-like"/>
    <property type="match status" value="1"/>
</dbReference>
<sequence>MIFVLHTSSTNKNGFKALIAAEFSDVKIELVKNFEMDISNKTTEFLKMNHIGKIPVVETPDDPIFESNAIARY</sequence>
<organism evidence="2 3">
    <name type="scientific">Olea europaea subsp. europaea</name>
    <dbReference type="NCBI Taxonomy" id="158383"/>
    <lineage>
        <taxon>Eukaryota</taxon>
        <taxon>Viridiplantae</taxon>
        <taxon>Streptophyta</taxon>
        <taxon>Embryophyta</taxon>
        <taxon>Tracheophyta</taxon>
        <taxon>Spermatophyta</taxon>
        <taxon>Magnoliopsida</taxon>
        <taxon>eudicotyledons</taxon>
        <taxon>Gunneridae</taxon>
        <taxon>Pentapetalae</taxon>
        <taxon>asterids</taxon>
        <taxon>lamiids</taxon>
        <taxon>Lamiales</taxon>
        <taxon>Oleaceae</taxon>
        <taxon>Oleeae</taxon>
        <taxon>Olea</taxon>
    </lineage>
</organism>
<dbReference type="PANTHER" id="PTHR44372">
    <property type="entry name" value="ELONGATION FACTOR 1-GAMMA 1-RELATED"/>
    <property type="match status" value="1"/>
</dbReference>
<accession>A0A8S0SUC6</accession>
<dbReference type="PANTHER" id="PTHR44372:SF1">
    <property type="entry name" value="ELONGATION FACTOR 1-GAMMA 3"/>
    <property type="match status" value="1"/>
</dbReference>
<dbReference type="InterPro" id="IPR004045">
    <property type="entry name" value="Glutathione_S-Trfase_N"/>
</dbReference>
<dbReference type="GO" id="GO:0003746">
    <property type="term" value="F:translation elongation factor activity"/>
    <property type="evidence" value="ECO:0007669"/>
    <property type="project" value="UniProtKB-KW"/>
</dbReference>
<reference evidence="2 3" key="1">
    <citation type="submission" date="2019-12" db="EMBL/GenBank/DDBJ databases">
        <authorList>
            <person name="Alioto T."/>
            <person name="Alioto T."/>
            <person name="Gomez Garrido J."/>
        </authorList>
    </citation>
    <scope>NUCLEOTIDE SEQUENCE [LARGE SCALE GENOMIC DNA]</scope>
</reference>
<evidence type="ECO:0000313" key="2">
    <source>
        <dbReference type="EMBL" id="CAA2996317.1"/>
    </source>
</evidence>
<evidence type="ECO:0000313" key="3">
    <source>
        <dbReference type="Proteomes" id="UP000594638"/>
    </source>
</evidence>
<dbReference type="Proteomes" id="UP000594638">
    <property type="component" value="Unassembled WGS sequence"/>
</dbReference>
<dbReference type="EMBL" id="CACTIH010005522">
    <property type="protein sequence ID" value="CAA2996317.1"/>
    <property type="molecule type" value="Genomic_DNA"/>
</dbReference>
<keyword evidence="2" id="KW-0648">Protein biosynthesis</keyword>
<evidence type="ECO:0000259" key="1">
    <source>
        <dbReference type="PROSITE" id="PS50404"/>
    </source>
</evidence>
<dbReference type="OrthoDB" id="1718514at2759"/>